<name>A0A6C0HZV8_9ZZZZ</name>
<dbReference type="EMBL" id="MN740066">
    <property type="protein sequence ID" value="QHT86291.1"/>
    <property type="molecule type" value="Genomic_DNA"/>
</dbReference>
<evidence type="ECO:0000313" key="1">
    <source>
        <dbReference type="EMBL" id="QHT86291.1"/>
    </source>
</evidence>
<sequence length="217" mass="25102">MSYFAALVPPQYGALLQDTRYLRSYMVKQFRKHLGAIIDYRASDEVFILTFNNRIKLELYLFKNIYNNTIILTKISTDIYLNLHKIIAIKFYQFCMMAIIRVSTVSAVDTVSTVSTISTISLLNIDIIKNILSFIDFDFIIQPPAHRCLKISPLFLFTIMRVISEQDQKNKALNELMLNLPSPIFSCSICEDKTCSICCQDITFDADGCYIRYNIMY</sequence>
<accession>A0A6C0HZV8</accession>
<reference evidence="1" key="1">
    <citation type="journal article" date="2020" name="Nature">
        <title>Giant virus diversity and host interactions through global metagenomics.</title>
        <authorList>
            <person name="Schulz F."/>
            <person name="Roux S."/>
            <person name="Paez-Espino D."/>
            <person name="Jungbluth S."/>
            <person name="Walsh D.A."/>
            <person name="Denef V.J."/>
            <person name="McMahon K.D."/>
            <person name="Konstantinidis K.T."/>
            <person name="Eloe-Fadrosh E.A."/>
            <person name="Kyrpides N.C."/>
            <person name="Woyke T."/>
        </authorList>
    </citation>
    <scope>NUCLEOTIDE SEQUENCE</scope>
    <source>
        <strain evidence="1">GVMAG-M-3300023184-186</strain>
    </source>
</reference>
<dbReference type="AlphaFoldDB" id="A0A6C0HZV8"/>
<protein>
    <submittedName>
        <fullName evidence="1">Uncharacterized protein</fullName>
    </submittedName>
</protein>
<proteinExistence type="predicted"/>
<organism evidence="1">
    <name type="scientific">viral metagenome</name>
    <dbReference type="NCBI Taxonomy" id="1070528"/>
    <lineage>
        <taxon>unclassified sequences</taxon>
        <taxon>metagenomes</taxon>
        <taxon>organismal metagenomes</taxon>
    </lineage>
</organism>